<dbReference type="RefSeq" id="WP_208176793.1">
    <property type="nucleotide sequence ID" value="NZ_JAGETZ010000009.1"/>
</dbReference>
<dbReference type="Proteomes" id="UP000664369">
    <property type="component" value="Unassembled WGS sequence"/>
</dbReference>
<evidence type="ECO:0000256" key="2">
    <source>
        <dbReference type="SAM" id="SignalP"/>
    </source>
</evidence>
<feature type="region of interest" description="Disordered" evidence="1">
    <location>
        <begin position="74"/>
        <end position="96"/>
    </location>
</feature>
<protein>
    <recommendedName>
        <fullName evidence="5">SPOR domain-containing protein</fullName>
    </recommendedName>
</protein>
<accession>A0ABS3QJA5</accession>
<gene>
    <name evidence="3" type="ORF">J4E00_18725</name>
</gene>
<reference evidence="3 4" key="1">
    <citation type="submission" date="2021-03" db="EMBL/GenBank/DDBJ databases">
        <authorList>
            <person name="Kim M.K."/>
        </authorList>
    </citation>
    <scope>NUCLEOTIDE SEQUENCE [LARGE SCALE GENOMIC DNA]</scope>
    <source>
        <strain evidence="3 4">BT442</strain>
    </source>
</reference>
<organism evidence="3 4">
    <name type="scientific">Hymenobacter negativus</name>
    <dbReference type="NCBI Taxonomy" id="2795026"/>
    <lineage>
        <taxon>Bacteria</taxon>
        <taxon>Pseudomonadati</taxon>
        <taxon>Bacteroidota</taxon>
        <taxon>Cytophagia</taxon>
        <taxon>Cytophagales</taxon>
        <taxon>Hymenobacteraceae</taxon>
        <taxon>Hymenobacter</taxon>
    </lineage>
</organism>
<proteinExistence type="predicted"/>
<feature type="signal peptide" evidence="2">
    <location>
        <begin position="1"/>
        <end position="22"/>
    </location>
</feature>
<feature type="compositionally biased region" description="Low complexity" evidence="1">
    <location>
        <begin position="80"/>
        <end position="96"/>
    </location>
</feature>
<evidence type="ECO:0008006" key="5">
    <source>
        <dbReference type="Google" id="ProtNLM"/>
    </source>
</evidence>
<evidence type="ECO:0000313" key="4">
    <source>
        <dbReference type="Proteomes" id="UP000664369"/>
    </source>
</evidence>
<keyword evidence="2" id="KW-0732">Signal</keyword>
<keyword evidence="4" id="KW-1185">Reference proteome</keyword>
<feature type="chain" id="PRO_5045327291" description="SPOR domain-containing protein" evidence="2">
    <location>
        <begin position="23"/>
        <end position="96"/>
    </location>
</feature>
<comment type="caution">
    <text evidence="3">The sequence shown here is derived from an EMBL/GenBank/DDBJ whole genome shotgun (WGS) entry which is preliminary data.</text>
</comment>
<evidence type="ECO:0000256" key="1">
    <source>
        <dbReference type="SAM" id="MobiDB-lite"/>
    </source>
</evidence>
<evidence type="ECO:0000313" key="3">
    <source>
        <dbReference type="EMBL" id="MBO2011103.1"/>
    </source>
</evidence>
<dbReference type="EMBL" id="JAGETZ010000009">
    <property type="protein sequence ID" value="MBO2011103.1"/>
    <property type="molecule type" value="Genomic_DNA"/>
</dbReference>
<sequence length="96" mass="9619">MKLHFLVYLSLLLAGFGAAAQAPDSLVPLPMPTGAAVVLAPADTLFRVYGRVGAFGPKERAEAIARRLDALPAPGGGGPAIPHGSAHAPAGSPANQ</sequence>
<name>A0ABS3QJA5_9BACT</name>